<organism evidence="1 2">
    <name type="scientific">Trapa incisa</name>
    <dbReference type="NCBI Taxonomy" id="236973"/>
    <lineage>
        <taxon>Eukaryota</taxon>
        <taxon>Viridiplantae</taxon>
        <taxon>Streptophyta</taxon>
        <taxon>Embryophyta</taxon>
        <taxon>Tracheophyta</taxon>
        <taxon>Spermatophyta</taxon>
        <taxon>Magnoliopsida</taxon>
        <taxon>eudicotyledons</taxon>
        <taxon>Gunneridae</taxon>
        <taxon>Pentapetalae</taxon>
        <taxon>rosids</taxon>
        <taxon>malvids</taxon>
        <taxon>Myrtales</taxon>
        <taxon>Lythraceae</taxon>
        <taxon>Trapa</taxon>
    </lineage>
</organism>
<comment type="caution">
    <text evidence="1">The sequence shown here is derived from an EMBL/GenBank/DDBJ whole genome shotgun (WGS) entry which is preliminary data.</text>
</comment>
<name>A0AAN7JT52_9MYRT</name>
<protein>
    <submittedName>
        <fullName evidence="1">Uncharacterized protein</fullName>
    </submittedName>
</protein>
<dbReference type="Proteomes" id="UP001345219">
    <property type="component" value="Chromosome 2"/>
</dbReference>
<gene>
    <name evidence="1" type="ORF">SAY87_001777</name>
</gene>
<evidence type="ECO:0000313" key="2">
    <source>
        <dbReference type="Proteomes" id="UP001345219"/>
    </source>
</evidence>
<evidence type="ECO:0000313" key="1">
    <source>
        <dbReference type="EMBL" id="KAK4753673.1"/>
    </source>
</evidence>
<dbReference type="EMBL" id="JAXIOK010000015">
    <property type="protein sequence ID" value="KAK4753673.1"/>
    <property type="molecule type" value="Genomic_DNA"/>
</dbReference>
<keyword evidence="2" id="KW-1185">Reference proteome</keyword>
<sequence length="71" mass="8344">METDLSYNYSVPLLPEVEWQRHGPLFMEEVERQILASLYPMSGVNECSENMYINLMSLWDLPSLNRQFCQG</sequence>
<accession>A0AAN7JT52</accession>
<dbReference type="AlphaFoldDB" id="A0AAN7JT52"/>
<proteinExistence type="predicted"/>
<reference evidence="1 2" key="1">
    <citation type="journal article" date="2023" name="Hortic Res">
        <title>Pangenome of water caltrop reveals structural variations and asymmetric subgenome divergence after allopolyploidization.</title>
        <authorList>
            <person name="Zhang X."/>
            <person name="Chen Y."/>
            <person name="Wang L."/>
            <person name="Yuan Y."/>
            <person name="Fang M."/>
            <person name="Shi L."/>
            <person name="Lu R."/>
            <person name="Comes H.P."/>
            <person name="Ma Y."/>
            <person name="Chen Y."/>
            <person name="Huang G."/>
            <person name="Zhou Y."/>
            <person name="Zheng Z."/>
            <person name="Qiu Y."/>
        </authorList>
    </citation>
    <scope>NUCLEOTIDE SEQUENCE [LARGE SCALE GENOMIC DNA]</scope>
    <source>
        <tissue evidence="1">Roots</tissue>
    </source>
</reference>